<protein>
    <submittedName>
        <fullName evidence="5">AraC family transcriptional regulator</fullName>
    </submittedName>
</protein>
<comment type="caution">
    <text evidence="5">The sequence shown here is derived from an EMBL/GenBank/DDBJ whole genome shotgun (WGS) entry which is preliminary data.</text>
</comment>
<feature type="domain" description="HTH araC/xylS-type" evidence="4">
    <location>
        <begin position="200"/>
        <end position="298"/>
    </location>
</feature>
<keyword evidence="2" id="KW-0238">DNA-binding</keyword>
<evidence type="ECO:0000313" key="5">
    <source>
        <dbReference type="EMBL" id="MFC7246008.1"/>
    </source>
</evidence>
<accession>A0ABW2H3Y6</accession>
<dbReference type="SMART" id="SM00342">
    <property type="entry name" value="HTH_ARAC"/>
    <property type="match status" value="1"/>
</dbReference>
<evidence type="ECO:0000256" key="1">
    <source>
        <dbReference type="ARBA" id="ARBA00023015"/>
    </source>
</evidence>
<dbReference type="Pfam" id="PF12833">
    <property type="entry name" value="HTH_18"/>
    <property type="match status" value="1"/>
</dbReference>
<keyword evidence="6" id="KW-1185">Reference proteome</keyword>
<keyword evidence="3" id="KW-0804">Transcription</keyword>
<dbReference type="Proteomes" id="UP001596392">
    <property type="component" value="Unassembled WGS sequence"/>
</dbReference>
<dbReference type="PANTHER" id="PTHR46796">
    <property type="entry name" value="HTH-TYPE TRANSCRIPTIONAL ACTIVATOR RHAS-RELATED"/>
    <property type="match status" value="1"/>
</dbReference>
<proteinExistence type="predicted"/>
<dbReference type="InterPro" id="IPR018062">
    <property type="entry name" value="HTH_AraC-typ_CS"/>
</dbReference>
<dbReference type="InterPro" id="IPR032783">
    <property type="entry name" value="AraC_lig"/>
</dbReference>
<organism evidence="5 6">
    <name type="scientific">Catellatospora aurea</name>
    <dbReference type="NCBI Taxonomy" id="1337874"/>
    <lineage>
        <taxon>Bacteria</taxon>
        <taxon>Bacillati</taxon>
        <taxon>Actinomycetota</taxon>
        <taxon>Actinomycetes</taxon>
        <taxon>Micromonosporales</taxon>
        <taxon>Micromonosporaceae</taxon>
        <taxon>Catellatospora</taxon>
    </lineage>
</organism>
<dbReference type="PANTHER" id="PTHR46796:SF13">
    <property type="entry name" value="HTH-TYPE TRANSCRIPTIONAL ACTIVATOR RHAS"/>
    <property type="match status" value="1"/>
</dbReference>
<dbReference type="Pfam" id="PF12852">
    <property type="entry name" value="Cupin_6"/>
    <property type="match status" value="1"/>
</dbReference>
<reference evidence="6" key="1">
    <citation type="journal article" date="2019" name="Int. J. Syst. Evol. Microbiol.">
        <title>The Global Catalogue of Microorganisms (GCM) 10K type strain sequencing project: providing services to taxonomists for standard genome sequencing and annotation.</title>
        <authorList>
            <consortium name="The Broad Institute Genomics Platform"/>
            <consortium name="The Broad Institute Genome Sequencing Center for Infectious Disease"/>
            <person name="Wu L."/>
            <person name="Ma J."/>
        </authorList>
    </citation>
    <scope>NUCLEOTIDE SEQUENCE [LARGE SCALE GENOMIC DNA]</scope>
    <source>
        <strain evidence="6">CGMCC 1.9106</strain>
    </source>
</reference>
<evidence type="ECO:0000256" key="2">
    <source>
        <dbReference type="ARBA" id="ARBA00023125"/>
    </source>
</evidence>
<dbReference type="PROSITE" id="PS00041">
    <property type="entry name" value="HTH_ARAC_FAMILY_1"/>
    <property type="match status" value="1"/>
</dbReference>
<dbReference type="Gene3D" id="1.10.10.60">
    <property type="entry name" value="Homeodomain-like"/>
    <property type="match status" value="2"/>
</dbReference>
<dbReference type="SUPFAM" id="SSF46689">
    <property type="entry name" value="Homeodomain-like"/>
    <property type="match status" value="2"/>
</dbReference>
<dbReference type="InterPro" id="IPR009057">
    <property type="entry name" value="Homeodomain-like_sf"/>
</dbReference>
<dbReference type="EMBL" id="JBHTAC010000033">
    <property type="protein sequence ID" value="MFC7246008.1"/>
    <property type="molecule type" value="Genomic_DNA"/>
</dbReference>
<dbReference type="InterPro" id="IPR050204">
    <property type="entry name" value="AraC_XylS_family_regulators"/>
</dbReference>
<sequence>MDPLDDVLALLKANAHVSSALWAGGRWALRFDPPSGVKFNAVRRGNCLLWLDGEAEPVVLAEGDCFLLTKPLGFTLASDRQTPPQPAGPLFASAVDGVARVGADEQVNLIGGAFAFTARAGSLLLDSLPPLIHVRATDAEATTAHWAIDQIDAELRTAQLGGTLVAEHLAMVLLIRILRLHLSHNGGTGWLAGLADPVLVHALRAIHARPAHPWTVAALARTVAVSRSTLAARFKKVIGQGPLEYLTGWRIELAADRIRRGDETLASIARTVGYSSESALSVAFKRVTGMTPRTYRRQAGIT</sequence>
<evidence type="ECO:0000256" key="3">
    <source>
        <dbReference type="ARBA" id="ARBA00023163"/>
    </source>
</evidence>
<gene>
    <name evidence="5" type="ORF">ACFQO7_26315</name>
</gene>
<evidence type="ECO:0000313" key="6">
    <source>
        <dbReference type="Proteomes" id="UP001596392"/>
    </source>
</evidence>
<evidence type="ECO:0000259" key="4">
    <source>
        <dbReference type="PROSITE" id="PS01124"/>
    </source>
</evidence>
<dbReference type="RefSeq" id="WP_376808878.1">
    <property type="nucleotide sequence ID" value="NZ_JBHTAC010000033.1"/>
</dbReference>
<dbReference type="PROSITE" id="PS01124">
    <property type="entry name" value="HTH_ARAC_FAMILY_2"/>
    <property type="match status" value="1"/>
</dbReference>
<keyword evidence="1" id="KW-0805">Transcription regulation</keyword>
<name>A0ABW2H3Y6_9ACTN</name>
<dbReference type="InterPro" id="IPR018060">
    <property type="entry name" value="HTH_AraC"/>
</dbReference>